<dbReference type="EMBL" id="RJVJ01000001">
    <property type="protein sequence ID" value="ROR42663.1"/>
    <property type="molecule type" value="Genomic_DNA"/>
</dbReference>
<dbReference type="EMBL" id="RKQG01000001">
    <property type="protein sequence ID" value="RPE33158.1"/>
    <property type="molecule type" value="Genomic_DNA"/>
</dbReference>
<evidence type="ECO:0000313" key="3">
    <source>
        <dbReference type="Proteomes" id="UP000266906"/>
    </source>
</evidence>
<reference evidence="3 4" key="1">
    <citation type="submission" date="2018-11" db="EMBL/GenBank/DDBJ databases">
        <title>Sequencing the genomes of 1000 actinobacteria strains.</title>
        <authorList>
            <person name="Klenk H.-P."/>
        </authorList>
    </citation>
    <scope>NUCLEOTIDE SEQUENCE [LARGE SCALE GENOMIC DNA]</scope>
    <source>
        <strain evidence="1 4">DSM 44780</strain>
        <strain evidence="2 3">DSM 44781</strain>
    </source>
</reference>
<dbReference type="InterPro" id="IPR026334">
    <property type="entry name" value="FxSxx-COOH"/>
</dbReference>
<name>A0A3N4RIC0_9ACTN</name>
<evidence type="ECO:0000313" key="4">
    <source>
        <dbReference type="Proteomes" id="UP000267408"/>
    </source>
</evidence>
<accession>A0A8G1XB74</accession>
<evidence type="ECO:0000313" key="1">
    <source>
        <dbReference type="EMBL" id="ROR42663.1"/>
    </source>
</evidence>
<dbReference type="AlphaFoldDB" id="A0A3N4RIC0"/>
<comment type="caution">
    <text evidence="2">The sequence shown here is derived from an EMBL/GenBank/DDBJ whole genome shotgun (WGS) entry which is preliminary data.</text>
</comment>
<dbReference type="Proteomes" id="UP000267408">
    <property type="component" value="Unassembled WGS sequence"/>
</dbReference>
<proteinExistence type="predicted"/>
<evidence type="ECO:0000313" key="2">
    <source>
        <dbReference type="EMBL" id="RPE33158.1"/>
    </source>
</evidence>
<dbReference type="RefSeq" id="WP_123553387.1">
    <property type="nucleotide sequence ID" value="NZ_JBEYIY010000015.1"/>
</dbReference>
<keyword evidence="3" id="KW-1185">Reference proteome</keyword>
<gene>
    <name evidence="2" type="ORF">EDD38_1437</name>
    <name evidence="1" type="ORF">EDD39_0788</name>
</gene>
<dbReference type="Proteomes" id="UP000266906">
    <property type="component" value="Unassembled WGS sequence"/>
</dbReference>
<accession>A0A3N4RIC0</accession>
<protein>
    <submittedName>
        <fullName evidence="2">FXSXX-COOH protein</fullName>
    </submittedName>
</protein>
<dbReference type="NCBIfam" id="TIGR04268">
    <property type="entry name" value="FxSxx-COOH"/>
    <property type="match status" value="1"/>
</dbReference>
<sequence length="57" mass="5835">MTTALAEDLSEPQVALERAALADLAALDAEELTAQIARVLPAAAARQVAVAAFQSSI</sequence>
<organism evidence="2 3">
    <name type="scientific">Kitasatospora cineracea</name>
    <dbReference type="NCBI Taxonomy" id="88074"/>
    <lineage>
        <taxon>Bacteria</taxon>
        <taxon>Bacillati</taxon>
        <taxon>Actinomycetota</taxon>
        <taxon>Actinomycetes</taxon>
        <taxon>Kitasatosporales</taxon>
        <taxon>Streptomycetaceae</taxon>
        <taxon>Kitasatospora</taxon>
    </lineage>
</organism>